<dbReference type="AlphaFoldDB" id="L8HF66"/>
<dbReference type="GO" id="GO:0007165">
    <property type="term" value="P:signal transduction"/>
    <property type="evidence" value="ECO:0007669"/>
    <property type="project" value="InterPro"/>
</dbReference>
<dbReference type="GO" id="GO:0005096">
    <property type="term" value="F:GTPase activator activity"/>
    <property type="evidence" value="ECO:0007669"/>
    <property type="project" value="UniProtKB-KW"/>
</dbReference>
<dbReference type="VEuPathDB" id="AmoebaDB:ACA1_083070"/>
<evidence type="ECO:0000259" key="6">
    <source>
        <dbReference type="PROSITE" id="PS50238"/>
    </source>
</evidence>
<gene>
    <name evidence="7" type="ORF">ACA1_083070</name>
</gene>
<feature type="compositionally biased region" description="Pro residues" evidence="4">
    <location>
        <begin position="298"/>
        <end position="310"/>
    </location>
</feature>
<dbReference type="SMART" id="SM00324">
    <property type="entry name" value="RhoGAP"/>
    <property type="match status" value="1"/>
</dbReference>
<dbReference type="PANTHER" id="PTHR15228:SF25">
    <property type="entry name" value="F-BAR DOMAIN-CONTAINING PROTEIN"/>
    <property type="match status" value="1"/>
</dbReference>
<dbReference type="SMART" id="SM00326">
    <property type="entry name" value="SH3"/>
    <property type="match status" value="1"/>
</dbReference>
<organism evidence="7 8">
    <name type="scientific">Acanthamoeba castellanii (strain ATCC 30010 / Neff)</name>
    <dbReference type="NCBI Taxonomy" id="1257118"/>
    <lineage>
        <taxon>Eukaryota</taxon>
        <taxon>Amoebozoa</taxon>
        <taxon>Discosea</taxon>
        <taxon>Longamoebia</taxon>
        <taxon>Centramoebida</taxon>
        <taxon>Acanthamoebidae</taxon>
        <taxon>Acanthamoeba</taxon>
    </lineage>
</organism>
<sequence length="557" mass="57616">MVKCITYERGIDKEGIFRLSGSAVAIEGFKRAFNEGQDVDLNNCLDIHVVCGLLKQFLRELREPLLTFDLYDIFLETGCQLEAVKSVLSRLPEVNVRVLKYLLGFLSEVASHSATNKMPMHNLATVFAPNLLRMREENIFRIVQDTPAANALTSFLIQNYHSLFPESAGNGATPAATTGARFAVPATATAATTTSAAAATDDDPVDYVSYVRVAYAYEPQDSSELTLSPADVLGVLQDHQSGWWKGEVLDATTLAPSGTIGIFPVTYCDPYEPPATTPRAKPSQPQPQPTVEQTPAVQPTPQPSPRPPRSGSPLISSMPASVGSGSAVSPRAANGNSSAAALTSGGSAITPSTGVKRPTTPTGGGSFILPPARQQHTTASSGGAATTTSRAGLAPTGGRGKFLTMRAPPPLTPAEAQAREGAAGGWENAASPRSPAGSPGSQTRGPASASASGAAAAAAARPLVPPKELKPRLISTYVPAGGRRPSDASYVVSYAVCVCVCCGRRECGVSHAVLIRGGRALQIAWGHRREQNAGGGGLGEGGVPTARVAGEGAAGAK</sequence>
<dbReference type="InterPro" id="IPR008936">
    <property type="entry name" value="Rho_GTPase_activation_prot"/>
</dbReference>
<dbReference type="Gene3D" id="2.30.30.40">
    <property type="entry name" value="SH3 Domains"/>
    <property type="match status" value="1"/>
</dbReference>
<dbReference type="GeneID" id="14924813"/>
<feature type="compositionally biased region" description="Gly residues" evidence="4">
    <location>
        <begin position="533"/>
        <end position="542"/>
    </location>
</feature>
<evidence type="ECO:0000256" key="3">
    <source>
        <dbReference type="PROSITE-ProRule" id="PRU00192"/>
    </source>
</evidence>
<reference evidence="7 8" key="1">
    <citation type="journal article" date="2013" name="Genome Biol.">
        <title>Genome of Acanthamoeba castellanii highlights extensive lateral gene transfer and early evolution of tyrosine kinase signaling.</title>
        <authorList>
            <person name="Clarke M."/>
            <person name="Lohan A.J."/>
            <person name="Liu B."/>
            <person name="Lagkouvardos I."/>
            <person name="Roy S."/>
            <person name="Zafar N."/>
            <person name="Bertelli C."/>
            <person name="Schilde C."/>
            <person name="Kianianmomeni A."/>
            <person name="Burglin T.R."/>
            <person name="Frech C."/>
            <person name="Turcotte B."/>
            <person name="Kopec K.O."/>
            <person name="Synnott J.M."/>
            <person name="Choo C."/>
            <person name="Paponov I."/>
            <person name="Finkler A."/>
            <person name="Soon Heng Tan C."/>
            <person name="Hutchins A.P."/>
            <person name="Weinmeier T."/>
            <person name="Rattei T."/>
            <person name="Chu J.S."/>
            <person name="Gimenez G."/>
            <person name="Irimia M."/>
            <person name="Rigden D.J."/>
            <person name="Fitzpatrick D.A."/>
            <person name="Lorenzo-Morales J."/>
            <person name="Bateman A."/>
            <person name="Chiu C.H."/>
            <person name="Tang P."/>
            <person name="Hegemann P."/>
            <person name="Fromm H."/>
            <person name="Raoult D."/>
            <person name="Greub G."/>
            <person name="Miranda-Saavedra D."/>
            <person name="Chen N."/>
            <person name="Nash P."/>
            <person name="Ginger M.L."/>
            <person name="Horn M."/>
            <person name="Schaap P."/>
            <person name="Caler L."/>
            <person name="Loftus B."/>
        </authorList>
    </citation>
    <scope>NUCLEOTIDE SEQUENCE [LARGE SCALE GENOMIC DNA]</scope>
    <source>
        <strain evidence="7 8">Neff</strain>
    </source>
</reference>
<evidence type="ECO:0000256" key="2">
    <source>
        <dbReference type="ARBA" id="ARBA00022468"/>
    </source>
</evidence>
<evidence type="ECO:0000256" key="1">
    <source>
        <dbReference type="ARBA" id="ARBA00022443"/>
    </source>
</evidence>
<feature type="domain" description="SH3" evidence="5">
    <location>
        <begin position="206"/>
        <end position="273"/>
    </location>
</feature>
<evidence type="ECO:0000259" key="5">
    <source>
        <dbReference type="PROSITE" id="PS50002"/>
    </source>
</evidence>
<dbReference type="InterPro" id="IPR000198">
    <property type="entry name" value="RhoGAP_dom"/>
</dbReference>
<dbReference type="PROSITE" id="PS50002">
    <property type="entry name" value="SH3"/>
    <property type="match status" value="1"/>
</dbReference>
<dbReference type="InterPro" id="IPR001452">
    <property type="entry name" value="SH3_domain"/>
</dbReference>
<dbReference type="PROSITE" id="PS50238">
    <property type="entry name" value="RHOGAP"/>
    <property type="match status" value="1"/>
</dbReference>
<dbReference type="Gene3D" id="1.10.555.10">
    <property type="entry name" value="Rho GTPase activation protein"/>
    <property type="match status" value="1"/>
</dbReference>
<dbReference type="OrthoDB" id="185175at2759"/>
<feature type="region of interest" description="Disordered" evidence="4">
    <location>
        <begin position="533"/>
        <end position="557"/>
    </location>
</feature>
<protein>
    <submittedName>
        <fullName evidence="7">RhoGAP domain containing protein</fullName>
    </submittedName>
</protein>
<dbReference type="InterPro" id="IPR051025">
    <property type="entry name" value="RhoGAP"/>
</dbReference>
<dbReference type="CDD" id="cd00159">
    <property type="entry name" value="RhoGAP"/>
    <property type="match status" value="1"/>
</dbReference>
<dbReference type="Pfam" id="PF00018">
    <property type="entry name" value="SH3_1"/>
    <property type="match status" value="1"/>
</dbReference>
<evidence type="ECO:0000256" key="4">
    <source>
        <dbReference type="SAM" id="MobiDB-lite"/>
    </source>
</evidence>
<dbReference type="SUPFAM" id="SSF50044">
    <property type="entry name" value="SH3-domain"/>
    <property type="match status" value="1"/>
</dbReference>
<dbReference type="EMBL" id="KB007847">
    <property type="protein sequence ID" value="ELR23815.1"/>
    <property type="molecule type" value="Genomic_DNA"/>
</dbReference>
<dbReference type="Proteomes" id="UP000011083">
    <property type="component" value="Unassembled WGS sequence"/>
</dbReference>
<keyword evidence="8" id="KW-1185">Reference proteome</keyword>
<feature type="region of interest" description="Disordered" evidence="4">
    <location>
        <begin position="271"/>
        <end position="453"/>
    </location>
</feature>
<feature type="compositionally biased region" description="Low complexity" evidence="4">
    <location>
        <begin position="377"/>
        <end position="394"/>
    </location>
</feature>
<feature type="domain" description="Rho-GAP" evidence="6">
    <location>
        <begin position="1"/>
        <end position="164"/>
    </location>
</feature>
<dbReference type="RefSeq" id="XP_004353343.1">
    <property type="nucleotide sequence ID" value="XM_004353291.1"/>
</dbReference>
<keyword evidence="1 3" id="KW-0728">SH3 domain</keyword>
<dbReference type="CDD" id="cd00174">
    <property type="entry name" value="SH3"/>
    <property type="match status" value="1"/>
</dbReference>
<evidence type="ECO:0000313" key="7">
    <source>
        <dbReference type="EMBL" id="ELR23815.1"/>
    </source>
</evidence>
<dbReference type="SUPFAM" id="SSF48350">
    <property type="entry name" value="GTPase activation domain, GAP"/>
    <property type="match status" value="1"/>
</dbReference>
<dbReference type="InterPro" id="IPR036028">
    <property type="entry name" value="SH3-like_dom_sf"/>
</dbReference>
<name>L8HF66_ACACF</name>
<evidence type="ECO:0000313" key="8">
    <source>
        <dbReference type="Proteomes" id="UP000011083"/>
    </source>
</evidence>
<accession>L8HF66</accession>
<feature type="compositionally biased region" description="Low complexity" evidence="4">
    <location>
        <begin position="332"/>
        <end position="348"/>
    </location>
</feature>
<keyword evidence="2" id="KW-0343">GTPase activation</keyword>
<feature type="compositionally biased region" description="Low complexity" evidence="4">
    <location>
        <begin position="414"/>
        <end position="453"/>
    </location>
</feature>
<dbReference type="KEGG" id="acan:ACA1_083070"/>
<proteinExistence type="predicted"/>
<dbReference type="Pfam" id="PF00620">
    <property type="entry name" value="RhoGAP"/>
    <property type="match status" value="1"/>
</dbReference>
<dbReference type="PANTHER" id="PTHR15228">
    <property type="entry name" value="SPERMATHECAL PHYSIOLOGY VARIANT"/>
    <property type="match status" value="1"/>
</dbReference>